<feature type="domain" description="Dienelactone hydrolase" evidence="1">
    <location>
        <begin position="64"/>
        <end position="275"/>
    </location>
</feature>
<reference evidence="2" key="1">
    <citation type="submission" date="2021-06" db="EMBL/GenBank/DDBJ databases">
        <authorList>
            <consortium name="DOE Joint Genome Institute"/>
            <person name="Mondo S.J."/>
            <person name="Amses K.R."/>
            <person name="Simmons D.R."/>
            <person name="Longcore J.E."/>
            <person name="Seto K."/>
            <person name="Alves G.H."/>
            <person name="Bonds A.E."/>
            <person name="Quandt C.A."/>
            <person name="Davis W.J."/>
            <person name="Chang Y."/>
            <person name="Letcher P.M."/>
            <person name="Powell M.J."/>
            <person name="Kuo A."/>
            <person name="Labutti K."/>
            <person name="Pangilinan J."/>
            <person name="Andreopoulos W."/>
            <person name="Tritt A."/>
            <person name="Riley R."/>
            <person name="Hundley H."/>
            <person name="Johnson J."/>
            <person name="Lipzen A."/>
            <person name="Barry K."/>
            <person name="Berbee M.L."/>
            <person name="Buchler N.E."/>
            <person name="Grigoriev I.V."/>
            <person name="Spatafora J.W."/>
            <person name="Stajich J.E."/>
            <person name="James T.Y."/>
        </authorList>
    </citation>
    <scope>NUCLEOTIDE SEQUENCE</scope>
    <source>
        <strain evidence="2">AG</strain>
    </source>
</reference>
<keyword evidence="3" id="KW-1185">Reference proteome</keyword>
<dbReference type="Gene3D" id="3.40.50.1820">
    <property type="entry name" value="alpha/beta hydrolase"/>
    <property type="match status" value="1"/>
</dbReference>
<evidence type="ECO:0000313" key="2">
    <source>
        <dbReference type="EMBL" id="KAI8584498.1"/>
    </source>
</evidence>
<dbReference type="SUPFAM" id="SSF53474">
    <property type="entry name" value="alpha/beta-Hydrolases"/>
    <property type="match status" value="1"/>
</dbReference>
<gene>
    <name evidence="2" type="ORF">K450DRAFT_296018</name>
</gene>
<evidence type="ECO:0000313" key="3">
    <source>
        <dbReference type="Proteomes" id="UP001206595"/>
    </source>
</evidence>
<dbReference type="AlphaFoldDB" id="A0AAD5EIU1"/>
<dbReference type="EMBL" id="MU620892">
    <property type="protein sequence ID" value="KAI8584498.1"/>
    <property type="molecule type" value="Genomic_DNA"/>
</dbReference>
<proteinExistence type="predicted"/>
<dbReference type="InterPro" id="IPR029058">
    <property type="entry name" value="AB_hydrolase_fold"/>
</dbReference>
<sequence length="284" mass="31211">MTNIKDGRVVHFFNTNIVYYPGKNSRNMSSSLNITNESLQCCRRGNLRTGTPTGKEVTLAGRQAYFAAAANGKPVGALLYITDAFGWDVSNARLLADTYAADGDLDVYILNVLDKDAVPPGAFTHPDLKFDMAAWAGKIISLRPEHENAYIEAVKELRSKYSKVAASGYCWGGYYSIRLAQHDDLIDTAIASHPSLVAVPGDIEPIKKPVFFVCAETDQQFGEEKREEAKEVLAKKPETGSFFKLYPGTQHGFTTRPDPEGVTASHEAKDATVTWILKHFGVTN</sequence>
<comment type="caution">
    <text evidence="2">The sequence shown here is derived from an EMBL/GenBank/DDBJ whole genome shotgun (WGS) entry which is preliminary data.</text>
</comment>
<dbReference type="RefSeq" id="XP_051449502.1">
    <property type="nucleotide sequence ID" value="XM_051593624.1"/>
</dbReference>
<name>A0AAD5EIU1_UMBRA</name>
<dbReference type="PANTHER" id="PTHR17630">
    <property type="entry name" value="DIENELACTONE HYDROLASE"/>
    <property type="match status" value="1"/>
</dbReference>
<protein>
    <recommendedName>
        <fullName evidence="1">Dienelactone hydrolase domain-containing protein</fullName>
    </recommendedName>
</protein>
<accession>A0AAD5EIU1</accession>
<organism evidence="2 3">
    <name type="scientific">Umbelopsis ramanniana AG</name>
    <dbReference type="NCBI Taxonomy" id="1314678"/>
    <lineage>
        <taxon>Eukaryota</taxon>
        <taxon>Fungi</taxon>
        <taxon>Fungi incertae sedis</taxon>
        <taxon>Mucoromycota</taxon>
        <taxon>Mucoromycotina</taxon>
        <taxon>Umbelopsidomycetes</taxon>
        <taxon>Umbelopsidales</taxon>
        <taxon>Umbelopsidaceae</taxon>
        <taxon>Umbelopsis</taxon>
    </lineage>
</organism>
<dbReference type="Proteomes" id="UP001206595">
    <property type="component" value="Unassembled WGS sequence"/>
</dbReference>
<dbReference type="Pfam" id="PF01738">
    <property type="entry name" value="DLH"/>
    <property type="match status" value="1"/>
</dbReference>
<dbReference type="GO" id="GO:0016787">
    <property type="term" value="F:hydrolase activity"/>
    <property type="evidence" value="ECO:0007669"/>
    <property type="project" value="InterPro"/>
</dbReference>
<reference evidence="2" key="2">
    <citation type="journal article" date="2022" name="Proc. Natl. Acad. Sci. U.S.A.">
        <title>Diploid-dominant life cycles characterize the early evolution of Fungi.</title>
        <authorList>
            <person name="Amses K.R."/>
            <person name="Simmons D.R."/>
            <person name="Longcore J.E."/>
            <person name="Mondo S.J."/>
            <person name="Seto K."/>
            <person name="Jeronimo G.H."/>
            <person name="Bonds A.E."/>
            <person name="Quandt C.A."/>
            <person name="Davis W.J."/>
            <person name="Chang Y."/>
            <person name="Federici B.A."/>
            <person name="Kuo A."/>
            <person name="LaButti K."/>
            <person name="Pangilinan J."/>
            <person name="Andreopoulos W."/>
            <person name="Tritt A."/>
            <person name="Riley R."/>
            <person name="Hundley H."/>
            <person name="Johnson J."/>
            <person name="Lipzen A."/>
            <person name="Barry K."/>
            <person name="Lang B.F."/>
            <person name="Cuomo C.A."/>
            <person name="Buchler N.E."/>
            <person name="Grigoriev I.V."/>
            <person name="Spatafora J.W."/>
            <person name="Stajich J.E."/>
            <person name="James T.Y."/>
        </authorList>
    </citation>
    <scope>NUCLEOTIDE SEQUENCE</scope>
    <source>
        <strain evidence="2">AG</strain>
    </source>
</reference>
<dbReference type="GeneID" id="75918966"/>
<dbReference type="PANTHER" id="PTHR17630:SF44">
    <property type="entry name" value="PROTEIN AIM2"/>
    <property type="match status" value="1"/>
</dbReference>
<dbReference type="InterPro" id="IPR002925">
    <property type="entry name" value="Dienelactn_hydro"/>
</dbReference>
<evidence type="ECO:0000259" key="1">
    <source>
        <dbReference type="Pfam" id="PF01738"/>
    </source>
</evidence>